<evidence type="ECO:0000256" key="1">
    <source>
        <dbReference type="ARBA" id="ARBA00008894"/>
    </source>
</evidence>
<dbReference type="GO" id="GO:0006952">
    <property type="term" value="P:defense response"/>
    <property type="evidence" value="ECO:0007669"/>
    <property type="project" value="UniProtKB-KW"/>
</dbReference>
<gene>
    <name evidence="8" type="ORF">CAMPLR22A2D_LOCUS5294</name>
</gene>
<evidence type="ECO:0000313" key="9">
    <source>
        <dbReference type="Proteomes" id="UP000280104"/>
    </source>
</evidence>
<name>A0A7H4LPX2_WHEAT</name>
<dbReference type="InterPro" id="IPR036388">
    <property type="entry name" value="WH-like_DNA-bd_sf"/>
</dbReference>
<sequence length="1417" mass="159912">MNAAISAALSVVGKALAPVSDGLLENWAASNSLGPNISALKGELLRAQGILYTAHDRDITNPALKELLHMLQQLADAADDVLDELDYFHIQDKLNGTYNAVDNHPRGSIHNLGLNVRHTARAVANKFRLPSCLRDASGSELDDQEGDEGQNLQFNRVGMSKQMAHIVQQLDPICAKVKEILDLELRKPAQGSIARNRLKTTPAIIEPELFGRDTEKKNIVEGITHGKYCADGLTMLHIVGPGGIGKTTLAQHVYQEVKSSFDVMIWVCVSLSFDANKLAQEIVKQIPKVHGEMKNVIEEELIEQRLKHKRFLLVLDDVWTYHEDEWKKLLAPLRKGEARGNMVIVTTRILETTTMIKTVDYSINLGQLETEDFMHLFEAYVFGHQQSWKNHPELLDVGREIVVKLKGFPLAAKTVGRLLRNQLTLDHWTRVLESKEWEFQTSNYDIMPALKLSYDYLPFHLQKCFSYCGLFPEDYEFGSKELVHLWIGFDILDSRDQRKTLEDVGLCYLNDLVNCGFFKKNGKDDGSPCYVVHDLLHELAVKVSSSDCLSISSSNVRYAQSSLSIRHLSVIIDERDVNDKMTFEDFKRDLSTLHEKLKVENLQTVMLFGKFHASFAKTFGDLFAEAKSIRVILLSEASYNYSLEYVFRGLPRFVHLRYLRITGYLAQLCLDNKIPRFYHLRILDVQRCNVHIGVLRAMSNLVKLRHFLGQGTGFELRQIGQLIELGGLLRIHNIENVERKEVANEAKLVRRIHLEKLVLQWGTYGHDIHSVQEHILESLKPHCNLLDLHIGGHRGTTCPSWLGGKLSVKKLESLRLHDVGWTILPPLGELWSVGEHGEEHQSFIPSQSFQNLKRLELVKIPRLRKWVENNTCGLFPQLEVLIVKDCSELVELPLSCCQSEQEANMTWFPRLQELEITECPKLLSLPPVPWNPAACSAKIEQVGSGLKQLNYSKGYSSGASLTVTGKDSEDGMFWNVLSFSNLADLKVLKMTNCPPLPLDHLQKLKSLKSLEIDYSGNSNVLSLTDSESDIIYELPIERLRISSCGAREKELTQLLSHFQHLNQLGIIDCGKITSVGMVEQQHRISVGEEIAVGGEAGLLLPSSHLQKLDIYECPELSLLTSSLQDLRSLRISGCPKFLSSCTWLLLTHRCLTELYIHDTHKLSASLEPTRMHTYCKLQKLDTDDLRGFLVVPICGLLSSSITCLYLARNHEMERFTKEQEDALQLLTSLQVLNFVEFGKLKCLPAGLHRLSSLKTLRIYSCQAFQSLPEDLPISLQNLLIHFCNSFKLLPNVSLPNSLQNLRIWGCHSLESLPKDSLSSSLQDLTIGLCDAWKFLPEDGLPCSLKKLHIQACCLESVPKDILPSSLQELTIRFCPALRSLPDSLPNSLRVLDVDGGNSEELMRQCRKLKGAIPIIKD</sequence>
<dbReference type="InterPro" id="IPR003593">
    <property type="entry name" value="AAA+_ATPase"/>
</dbReference>
<protein>
    <recommendedName>
        <fullName evidence="7">AAA+ ATPase domain-containing protein</fullName>
    </recommendedName>
</protein>
<dbReference type="CDD" id="cd00009">
    <property type="entry name" value="AAA"/>
    <property type="match status" value="1"/>
</dbReference>
<keyword evidence="5" id="KW-0611">Plant defense</keyword>
<feature type="domain" description="AAA+ ATPase" evidence="7">
    <location>
        <begin position="232"/>
        <end position="369"/>
    </location>
</feature>
<organism evidence="8 9">
    <name type="scientific">Triticum aestivum</name>
    <name type="common">Wheat</name>
    <dbReference type="NCBI Taxonomy" id="4565"/>
    <lineage>
        <taxon>Eukaryota</taxon>
        <taxon>Viridiplantae</taxon>
        <taxon>Streptophyta</taxon>
        <taxon>Embryophyta</taxon>
        <taxon>Tracheophyta</taxon>
        <taxon>Spermatophyta</taxon>
        <taxon>Magnoliopsida</taxon>
        <taxon>Liliopsida</taxon>
        <taxon>Poales</taxon>
        <taxon>Poaceae</taxon>
        <taxon>BOP clade</taxon>
        <taxon>Pooideae</taxon>
        <taxon>Triticodae</taxon>
        <taxon>Triticeae</taxon>
        <taxon>Triticinae</taxon>
        <taxon>Triticum</taxon>
    </lineage>
</organism>
<dbReference type="SUPFAM" id="SSF52540">
    <property type="entry name" value="P-loop containing nucleoside triphosphate hydrolases"/>
    <property type="match status" value="1"/>
</dbReference>
<dbReference type="Gene3D" id="1.10.10.10">
    <property type="entry name" value="Winged helix-like DNA-binding domain superfamily/Winged helix DNA-binding domain"/>
    <property type="match status" value="1"/>
</dbReference>
<dbReference type="Pfam" id="PF00931">
    <property type="entry name" value="NB-ARC"/>
    <property type="match status" value="1"/>
</dbReference>
<evidence type="ECO:0000256" key="5">
    <source>
        <dbReference type="ARBA" id="ARBA00022821"/>
    </source>
</evidence>
<evidence type="ECO:0000256" key="2">
    <source>
        <dbReference type="ARBA" id="ARBA00022614"/>
    </source>
</evidence>
<evidence type="ECO:0000256" key="4">
    <source>
        <dbReference type="ARBA" id="ARBA00022741"/>
    </source>
</evidence>
<evidence type="ECO:0000259" key="7">
    <source>
        <dbReference type="SMART" id="SM00382"/>
    </source>
</evidence>
<dbReference type="Pfam" id="PF25019">
    <property type="entry name" value="LRR_R13L1-DRL21"/>
    <property type="match status" value="1"/>
</dbReference>
<dbReference type="SUPFAM" id="SSF52058">
    <property type="entry name" value="L domain-like"/>
    <property type="match status" value="2"/>
</dbReference>
<dbReference type="Pfam" id="PF18052">
    <property type="entry name" value="Rx_N"/>
    <property type="match status" value="1"/>
</dbReference>
<accession>A0A7H4LPX2</accession>
<keyword evidence="2" id="KW-0433">Leucine-rich repeat</keyword>
<dbReference type="SMART" id="SM00382">
    <property type="entry name" value="AAA"/>
    <property type="match status" value="1"/>
</dbReference>
<evidence type="ECO:0000256" key="6">
    <source>
        <dbReference type="ARBA" id="ARBA00022840"/>
    </source>
</evidence>
<dbReference type="InterPro" id="IPR058922">
    <property type="entry name" value="WHD_DRP"/>
</dbReference>
<dbReference type="InterPro" id="IPR032675">
    <property type="entry name" value="LRR_dom_sf"/>
</dbReference>
<keyword evidence="4" id="KW-0547">Nucleotide-binding</keyword>
<comment type="similarity">
    <text evidence="1">Belongs to the disease resistance NB-LRR family.</text>
</comment>
<dbReference type="GO" id="GO:0043531">
    <property type="term" value="F:ADP binding"/>
    <property type="evidence" value="ECO:0007669"/>
    <property type="project" value="InterPro"/>
</dbReference>
<dbReference type="EMBL" id="LS480641">
    <property type="protein sequence ID" value="SPT20661.1"/>
    <property type="molecule type" value="Genomic_DNA"/>
</dbReference>
<reference evidence="8 9" key="1">
    <citation type="submission" date="2018-05" db="EMBL/GenBank/DDBJ databases">
        <authorList>
            <person name="Thind KAUR A."/>
        </authorList>
    </citation>
    <scope>NUCLEOTIDE SEQUENCE [LARGE SCALE GENOMIC DNA]</scope>
</reference>
<dbReference type="Gene3D" id="3.80.10.10">
    <property type="entry name" value="Ribonuclease Inhibitor"/>
    <property type="match status" value="3"/>
</dbReference>
<dbReference type="Pfam" id="PF23559">
    <property type="entry name" value="WHD_DRP"/>
    <property type="match status" value="1"/>
</dbReference>
<dbReference type="Gene3D" id="3.40.50.300">
    <property type="entry name" value="P-loop containing nucleotide triphosphate hydrolases"/>
    <property type="match status" value="1"/>
</dbReference>
<dbReference type="InterPro" id="IPR056789">
    <property type="entry name" value="LRR_R13L1-DRL21"/>
</dbReference>
<evidence type="ECO:0000313" key="8">
    <source>
        <dbReference type="EMBL" id="SPT20661.1"/>
    </source>
</evidence>
<dbReference type="InterPro" id="IPR002182">
    <property type="entry name" value="NB-ARC"/>
</dbReference>
<dbReference type="GO" id="GO:0005524">
    <property type="term" value="F:ATP binding"/>
    <property type="evidence" value="ECO:0007669"/>
    <property type="project" value="UniProtKB-KW"/>
</dbReference>
<dbReference type="InterPro" id="IPR027417">
    <property type="entry name" value="P-loop_NTPase"/>
</dbReference>
<dbReference type="Proteomes" id="UP000280104">
    <property type="component" value="Chromosome II"/>
</dbReference>
<keyword evidence="3" id="KW-0677">Repeat</keyword>
<evidence type="ECO:0000256" key="3">
    <source>
        <dbReference type="ARBA" id="ARBA00022737"/>
    </source>
</evidence>
<dbReference type="InterPro" id="IPR041118">
    <property type="entry name" value="Rx_N"/>
</dbReference>
<dbReference type="PANTHER" id="PTHR36766:SF30">
    <property type="entry name" value="TIR-NBS TYPE DISEASE RESISTANCE PROTEIN-RELATED"/>
    <property type="match status" value="1"/>
</dbReference>
<keyword evidence="6" id="KW-0067">ATP-binding</keyword>
<dbReference type="GO" id="GO:0051707">
    <property type="term" value="P:response to other organism"/>
    <property type="evidence" value="ECO:0007669"/>
    <property type="project" value="UniProtKB-ARBA"/>
</dbReference>
<dbReference type="PANTHER" id="PTHR36766">
    <property type="entry name" value="PLANT BROAD-SPECTRUM MILDEW RESISTANCE PROTEIN RPW8"/>
    <property type="match status" value="1"/>
</dbReference>
<proteinExistence type="inferred from homology"/>
<dbReference type="PRINTS" id="PR00364">
    <property type="entry name" value="DISEASERSIST"/>
</dbReference>